<dbReference type="EMBL" id="JBHFXX010000014">
    <property type="protein sequence ID" value="MFB3801867.1"/>
    <property type="molecule type" value="Genomic_DNA"/>
</dbReference>
<organism evidence="2 3">
    <name type="scientific">Pseudomonas boreofloridensis</name>
    <dbReference type="NCBI Taxonomy" id="3064348"/>
    <lineage>
        <taxon>Bacteria</taxon>
        <taxon>Pseudomonadati</taxon>
        <taxon>Pseudomonadota</taxon>
        <taxon>Gammaproteobacteria</taxon>
        <taxon>Pseudomonadales</taxon>
        <taxon>Pseudomonadaceae</taxon>
        <taxon>Pseudomonas</taxon>
    </lineage>
</organism>
<reference evidence="2 3" key="1">
    <citation type="submission" date="2024-09" db="EMBL/GenBank/DDBJ databases">
        <authorList>
            <person name="Fullem K."/>
        </authorList>
    </citation>
    <scope>NUCLEOTIDE SEQUENCE [LARGE SCALE GENOMIC DNA]</scope>
    <source>
        <strain evidence="3">K1(2024)</strain>
    </source>
</reference>
<dbReference type="GO" id="GO:0016746">
    <property type="term" value="F:acyltransferase activity"/>
    <property type="evidence" value="ECO:0007669"/>
    <property type="project" value="UniProtKB-KW"/>
</dbReference>
<dbReference type="RefSeq" id="WP_304484657.1">
    <property type="nucleotide sequence ID" value="NZ_JAUQOQ010000011.1"/>
</dbReference>
<dbReference type="CDD" id="cd04301">
    <property type="entry name" value="NAT_SF"/>
    <property type="match status" value="1"/>
</dbReference>
<keyword evidence="3" id="KW-1185">Reference proteome</keyword>
<dbReference type="EC" id="2.3.-.-" evidence="2"/>
<gene>
    <name evidence="2" type="ORF">ACE1YR_15780</name>
</gene>
<dbReference type="Pfam" id="PF13508">
    <property type="entry name" value="Acetyltransf_7"/>
    <property type="match status" value="1"/>
</dbReference>
<sequence>MTPPDYHRLCHSQRRLLEHFYRLQGSRMRASGDGESWVARADGLIGALSLTPVAGGQWLTGLFVAESWRRKGIAAGLIEASLAARPGPTWLFCHPDLQTFYARLGFDSTHTLPAELASRLARYQRSKSLVALVRAGFTPG</sequence>
<dbReference type="InterPro" id="IPR016181">
    <property type="entry name" value="Acyl_CoA_acyltransferase"/>
</dbReference>
<dbReference type="Gene3D" id="3.40.630.30">
    <property type="match status" value="1"/>
</dbReference>
<dbReference type="Proteomes" id="UP001577047">
    <property type="component" value="Unassembled WGS sequence"/>
</dbReference>
<evidence type="ECO:0000313" key="2">
    <source>
        <dbReference type="EMBL" id="MFB3801867.1"/>
    </source>
</evidence>
<protein>
    <submittedName>
        <fullName evidence="2">GNAT family N-acetyltransferase</fullName>
        <ecNumber evidence="2">2.3.-.-</ecNumber>
    </submittedName>
</protein>
<name>A0ABV4ZDI5_9PSED</name>
<dbReference type="InterPro" id="IPR000182">
    <property type="entry name" value="GNAT_dom"/>
</dbReference>
<evidence type="ECO:0000313" key="3">
    <source>
        <dbReference type="Proteomes" id="UP001577047"/>
    </source>
</evidence>
<dbReference type="PROSITE" id="PS51186">
    <property type="entry name" value="GNAT"/>
    <property type="match status" value="1"/>
</dbReference>
<dbReference type="SUPFAM" id="SSF55729">
    <property type="entry name" value="Acyl-CoA N-acyltransferases (Nat)"/>
    <property type="match status" value="1"/>
</dbReference>
<accession>A0ABV4ZDI5</accession>
<feature type="domain" description="N-acetyltransferase" evidence="1">
    <location>
        <begin position="1"/>
        <end position="130"/>
    </location>
</feature>
<comment type="caution">
    <text evidence="2">The sequence shown here is derived from an EMBL/GenBank/DDBJ whole genome shotgun (WGS) entry which is preliminary data.</text>
</comment>
<evidence type="ECO:0000259" key="1">
    <source>
        <dbReference type="PROSITE" id="PS51186"/>
    </source>
</evidence>
<keyword evidence="2" id="KW-0012">Acyltransferase</keyword>
<keyword evidence="2" id="KW-0808">Transferase</keyword>
<proteinExistence type="predicted"/>